<accession>A0A1C6SJF0</accession>
<name>A0A1C6SJF0_9ACTN</name>
<evidence type="ECO:0000313" key="2">
    <source>
        <dbReference type="EMBL" id="SCL29601.1"/>
    </source>
</evidence>
<evidence type="ECO:0000313" key="3">
    <source>
        <dbReference type="Proteomes" id="UP000199413"/>
    </source>
</evidence>
<sequence>MRRMRPGRYLLLASAAAMALGHWAADWNRGHTFGPGYGPHARWHGTTEVVSATLDALLMLALLTRTSGAERRLATTVAALVPLLRYGPSNLTLAVAGTSPYAEGRPPIRLLGLPASLVAQDTVIGLALCGYWLERRAGQAA</sequence>
<keyword evidence="1" id="KW-0732">Signal</keyword>
<feature type="signal peptide" evidence="1">
    <location>
        <begin position="1"/>
        <end position="24"/>
    </location>
</feature>
<reference evidence="3" key="1">
    <citation type="submission" date="2016-06" db="EMBL/GenBank/DDBJ databases">
        <authorList>
            <person name="Varghese N."/>
            <person name="Submissions Spin"/>
        </authorList>
    </citation>
    <scope>NUCLEOTIDE SEQUENCE [LARGE SCALE GENOMIC DNA]</scope>
    <source>
        <strain evidence="3">DSM 45431</strain>
    </source>
</reference>
<gene>
    <name evidence="2" type="ORF">GA0070624_3914</name>
</gene>
<organism evidence="2 3">
    <name type="scientific">Micromonospora rhizosphaerae</name>
    <dbReference type="NCBI Taxonomy" id="568872"/>
    <lineage>
        <taxon>Bacteria</taxon>
        <taxon>Bacillati</taxon>
        <taxon>Actinomycetota</taxon>
        <taxon>Actinomycetes</taxon>
        <taxon>Micromonosporales</taxon>
        <taxon>Micromonosporaceae</taxon>
        <taxon>Micromonospora</taxon>
    </lineage>
</organism>
<proteinExistence type="predicted"/>
<dbReference type="AlphaFoldDB" id="A0A1C6SJF0"/>
<feature type="chain" id="PRO_5038455616" evidence="1">
    <location>
        <begin position="25"/>
        <end position="141"/>
    </location>
</feature>
<dbReference type="EMBL" id="FMHV01000002">
    <property type="protein sequence ID" value="SCL29601.1"/>
    <property type="molecule type" value="Genomic_DNA"/>
</dbReference>
<protein>
    <submittedName>
        <fullName evidence="2">Uncharacterized protein</fullName>
    </submittedName>
</protein>
<dbReference type="Proteomes" id="UP000199413">
    <property type="component" value="Unassembled WGS sequence"/>
</dbReference>
<keyword evidence="3" id="KW-1185">Reference proteome</keyword>
<evidence type="ECO:0000256" key="1">
    <source>
        <dbReference type="SAM" id="SignalP"/>
    </source>
</evidence>